<proteinExistence type="predicted"/>
<name>A0A9X2CQ91_9BACI</name>
<dbReference type="CDD" id="cd00090">
    <property type="entry name" value="HTH_ARSR"/>
    <property type="match status" value="1"/>
</dbReference>
<dbReference type="Gene3D" id="1.10.10.10">
    <property type="entry name" value="Winged helix-like DNA-binding domain superfamily/Winged helix DNA-binding domain"/>
    <property type="match status" value="1"/>
</dbReference>
<accession>A0A9X2CQ91</accession>
<dbReference type="GO" id="GO:0003700">
    <property type="term" value="F:DNA-binding transcription factor activity"/>
    <property type="evidence" value="ECO:0007669"/>
    <property type="project" value="InterPro"/>
</dbReference>
<dbReference type="InterPro" id="IPR001845">
    <property type="entry name" value="HTH_ArsR_DNA-bd_dom"/>
</dbReference>
<dbReference type="InterPro" id="IPR036388">
    <property type="entry name" value="WH-like_DNA-bd_sf"/>
</dbReference>
<dbReference type="AlphaFoldDB" id="A0A9X2CQ91"/>
<evidence type="ECO:0000313" key="4">
    <source>
        <dbReference type="Proteomes" id="UP001139150"/>
    </source>
</evidence>
<protein>
    <submittedName>
        <fullName evidence="3">Helix-turn-helix domain-containing protein</fullName>
    </submittedName>
</protein>
<evidence type="ECO:0000259" key="2">
    <source>
        <dbReference type="Pfam" id="PF01022"/>
    </source>
</evidence>
<feature type="domain" description="HTH arsR-type" evidence="2">
    <location>
        <begin position="1"/>
        <end position="37"/>
    </location>
</feature>
<dbReference type="Proteomes" id="UP001139150">
    <property type="component" value="Unassembled WGS sequence"/>
</dbReference>
<evidence type="ECO:0000256" key="1">
    <source>
        <dbReference type="ARBA" id="ARBA00023125"/>
    </source>
</evidence>
<dbReference type="InterPro" id="IPR036390">
    <property type="entry name" value="WH_DNA-bd_sf"/>
</dbReference>
<evidence type="ECO:0000313" key="3">
    <source>
        <dbReference type="EMBL" id="MCL7745496.1"/>
    </source>
</evidence>
<dbReference type="GO" id="GO:0003677">
    <property type="term" value="F:DNA binding"/>
    <property type="evidence" value="ECO:0007669"/>
    <property type="project" value="UniProtKB-KW"/>
</dbReference>
<reference evidence="3" key="1">
    <citation type="submission" date="2022-02" db="EMBL/GenBank/DDBJ databases">
        <title>Halalkalibacter sp. nov. isolated from Lonar Lake, India.</title>
        <authorList>
            <person name="Joshi A."/>
            <person name="Thite S."/>
            <person name="Lodha T."/>
        </authorList>
    </citation>
    <scope>NUCLEOTIDE SEQUENCE</scope>
    <source>
        <strain evidence="3">MEB205</strain>
    </source>
</reference>
<dbReference type="EMBL" id="JAKRYL010000001">
    <property type="protein sequence ID" value="MCL7745496.1"/>
    <property type="molecule type" value="Genomic_DNA"/>
</dbReference>
<dbReference type="SUPFAM" id="SSF46785">
    <property type="entry name" value="Winged helix' DNA-binding domain"/>
    <property type="match status" value="1"/>
</dbReference>
<keyword evidence="4" id="KW-1185">Reference proteome</keyword>
<sequence>MLSENDCSLQELSEILNMGKTTIHHHLKILRAAILVEMNGTKYSLNANVIKLLFKELDHYLKQ</sequence>
<comment type="caution">
    <text evidence="3">The sequence shown here is derived from an EMBL/GenBank/DDBJ whole genome shotgun (WGS) entry which is preliminary data.</text>
</comment>
<keyword evidence="1" id="KW-0238">DNA-binding</keyword>
<organism evidence="3 4">
    <name type="scientific">Halalkalibacter alkaliphilus</name>
    <dbReference type="NCBI Taxonomy" id="2917993"/>
    <lineage>
        <taxon>Bacteria</taxon>
        <taxon>Bacillati</taxon>
        <taxon>Bacillota</taxon>
        <taxon>Bacilli</taxon>
        <taxon>Bacillales</taxon>
        <taxon>Bacillaceae</taxon>
        <taxon>Halalkalibacter</taxon>
    </lineage>
</organism>
<dbReference type="Pfam" id="PF01022">
    <property type="entry name" value="HTH_5"/>
    <property type="match status" value="1"/>
</dbReference>
<dbReference type="InterPro" id="IPR011991">
    <property type="entry name" value="ArsR-like_HTH"/>
</dbReference>
<gene>
    <name evidence="3" type="ORF">MF646_00030</name>
</gene>